<evidence type="ECO:0000256" key="2">
    <source>
        <dbReference type="ARBA" id="ARBA00004370"/>
    </source>
</evidence>
<keyword evidence="8" id="KW-0560">Oxidoreductase</keyword>
<evidence type="ECO:0000313" key="17">
    <source>
        <dbReference type="EMBL" id="VIO64030.1"/>
    </source>
</evidence>
<dbReference type="GO" id="GO:0016705">
    <property type="term" value="F:oxidoreductase activity, acting on paired donors, with incorporation or reduction of molecular oxygen"/>
    <property type="evidence" value="ECO:0007669"/>
    <property type="project" value="InterPro"/>
</dbReference>
<keyword evidence="7" id="KW-1133">Transmembrane helix</keyword>
<evidence type="ECO:0000256" key="3">
    <source>
        <dbReference type="ARBA" id="ARBA00010617"/>
    </source>
</evidence>
<dbReference type="EMBL" id="CAJPIJ010000192">
    <property type="protein sequence ID" value="CAG2009457.1"/>
    <property type="molecule type" value="Genomic_DNA"/>
</dbReference>
<dbReference type="AlphaFoldDB" id="A0A4E9ENY4"/>
<evidence type="ECO:0000256" key="4">
    <source>
        <dbReference type="ARBA" id="ARBA00022617"/>
    </source>
</evidence>
<evidence type="ECO:0000256" key="14">
    <source>
        <dbReference type="SAM" id="MobiDB-lite"/>
    </source>
</evidence>
<comment type="subcellular location">
    <subcellularLocation>
        <location evidence="2">Membrane</location>
    </subcellularLocation>
</comment>
<dbReference type="SUPFAM" id="SSF48264">
    <property type="entry name" value="Cytochrome P450"/>
    <property type="match status" value="1"/>
</dbReference>
<dbReference type="InterPro" id="IPR002401">
    <property type="entry name" value="Cyt_P450_E_grp-I"/>
</dbReference>
<dbReference type="InterPro" id="IPR001128">
    <property type="entry name" value="Cyt_P450"/>
</dbReference>
<dbReference type="Proteomes" id="UP000746612">
    <property type="component" value="Unassembled WGS sequence"/>
</dbReference>
<dbReference type="CDD" id="cd11058">
    <property type="entry name" value="CYP60B-like"/>
    <property type="match status" value="1"/>
</dbReference>
<dbReference type="PRINTS" id="PR00463">
    <property type="entry name" value="EP450I"/>
</dbReference>
<dbReference type="CDD" id="cd12148">
    <property type="entry name" value="fungal_TF_MHR"/>
    <property type="match status" value="1"/>
</dbReference>
<dbReference type="Pfam" id="PF00067">
    <property type="entry name" value="p450"/>
    <property type="match status" value="1"/>
</dbReference>
<sequence length="986" mass="110489">MAATLIVFGGLLLLAWLVNIAYRSLFHPLAKFPGPKLAAVSDIWYAIKWTSGRYPFIMEETHRKYGDVVRIAPNELSFATVQAYQDIYGHALKGKKKFVKSNWYDTAGDHPGIVSVRDPKEHSRQRKYLSHAFSAKSLRGQEVLVHGYVNLFLDQLRKLGSSEGEGINIEEALNWLTFDIIGDLAFGESFDAVANGKTHFWVSIIIDATYTSMLSALRKRVPLVNLYLPFVVPKDAKATYQKHRALTREKMLKRLDMPNSEDRGDFFASLLRKGGNEVPEPELLQQSNTLIVAGSETTATCLTGIVFCLLSNPSCLEALSNEVRSRFQSDSEITGDATADMKYLSAVIEEGLRIFPPAPFGLPRISPGAVIDGHYVPPGVTVSVDHWTTKHDRRYWKDPYSFIPERWIDEGFGDTKQASQPFSLGPRACLGINLAYLEMRIIIAKMVYCFDWELTALKDTLDTSSCLQEKAQERASPLPDGLAIFVAAASYSRVAEAKAHGHNPSPEGQEAGEAQTSTQIHAQCSPKGLPSSLVASLTIEHFCSNEIFELLILDYLEHIYPLHPIIYRPLFRTEFQNKRYRSDPFFYRLCISISALVISWSPRGFQTYGFNPGETSRSMVEKAHYLVTLSKTSQNLHDGIQPNPDDMICSYILSAALHGSGSTHYGWAHAAEAVLCMRKLRLVKRESHIDLGFVKSEMCKRAFWTIFIMMVHDRLAYPVPHTGISYNPASIDWDFLVLLEVDDPLPDEVEQSQDSAVTAMLAGFIALIKIYLCAMALQPQKLPGNPRYGQFSPPCPEQTSKNYGSSILTFAQGMHIIQDLQNITSKLPDELRLFNKDGYTKQDTCSFAIPRANVYITSLFIQSIIFATVSANISPIAESNQYLHQTKPSDMSQSDENNDIKRQLLKLRKGIAQQLFYIITATPISALRANGIAAVSKLREITAALLSCRIDSSYRDEEEEEQVQSCINCLITTLVQLDDIKQIHEE</sequence>
<comment type="similarity">
    <text evidence="3">Belongs to the cytochrome P450 family.</text>
</comment>
<evidence type="ECO:0000256" key="11">
    <source>
        <dbReference type="ARBA" id="ARBA00023136"/>
    </source>
</evidence>
<keyword evidence="6 13" id="KW-0479">Metal-binding</keyword>
<keyword evidence="10" id="KW-0503">Monooxygenase</keyword>
<dbReference type="PRINTS" id="PR00385">
    <property type="entry name" value="P450"/>
</dbReference>
<dbReference type="PANTHER" id="PTHR24305:SF210">
    <property type="entry name" value="CYTOCHROME P450 MONOOXYGENASE ASQL-RELATED"/>
    <property type="match status" value="1"/>
</dbReference>
<reference evidence="16" key="2">
    <citation type="submission" date="2021-03" db="EMBL/GenBank/DDBJ databases">
        <authorList>
            <person name="Alouane T."/>
            <person name="Langin T."/>
            <person name="Bonhomme L."/>
        </authorList>
    </citation>
    <scope>NUCLEOTIDE SEQUENCE</scope>
    <source>
        <strain evidence="16">MDC_Fg202</strain>
    </source>
</reference>
<feature type="binding site" description="axial binding residue" evidence="13">
    <location>
        <position position="429"/>
    </location>
    <ligand>
        <name>heme</name>
        <dbReference type="ChEBI" id="CHEBI:30413"/>
    </ligand>
    <ligandPart>
        <name>Fe</name>
        <dbReference type="ChEBI" id="CHEBI:18248"/>
    </ligandPart>
</feature>
<keyword evidence="4 13" id="KW-0349">Heme</keyword>
<keyword evidence="5" id="KW-0812">Transmembrane</keyword>
<dbReference type="PANTHER" id="PTHR24305">
    <property type="entry name" value="CYTOCHROME P450"/>
    <property type="match status" value="1"/>
</dbReference>
<dbReference type="GO" id="GO:0016020">
    <property type="term" value="C:membrane"/>
    <property type="evidence" value="ECO:0007669"/>
    <property type="project" value="UniProtKB-SubCell"/>
</dbReference>
<evidence type="ECO:0000256" key="8">
    <source>
        <dbReference type="ARBA" id="ARBA00023002"/>
    </source>
</evidence>
<evidence type="ECO:0000256" key="10">
    <source>
        <dbReference type="ARBA" id="ARBA00023033"/>
    </source>
</evidence>
<evidence type="ECO:0000256" key="13">
    <source>
        <dbReference type="PIRSR" id="PIRSR602401-1"/>
    </source>
</evidence>
<evidence type="ECO:0000256" key="6">
    <source>
        <dbReference type="ARBA" id="ARBA00022723"/>
    </source>
</evidence>
<dbReference type="InterPro" id="IPR050121">
    <property type="entry name" value="Cytochrome_P450_monoxygenase"/>
</dbReference>
<accession>A0A4E9ENY4</accession>
<evidence type="ECO:0000256" key="7">
    <source>
        <dbReference type="ARBA" id="ARBA00022989"/>
    </source>
</evidence>
<proteinExistence type="inferred from homology"/>
<dbReference type="PROSITE" id="PS00086">
    <property type="entry name" value="CYTOCHROME_P450"/>
    <property type="match status" value="1"/>
</dbReference>
<dbReference type="InterPro" id="IPR036396">
    <property type="entry name" value="Cyt_P450_sf"/>
</dbReference>
<keyword evidence="11" id="KW-0472">Membrane</keyword>
<keyword evidence="12" id="KW-0539">Nucleus</keyword>
<dbReference type="InterPro" id="IPR017972">
    <property type="entry name" value="Cyt_P450_CS"/>
</dbReference>
<dbReference type="GO" id="GO:0004497">
    <property type="term" value="F:monooxygenase activity"/>
    <property type="evidence" value="ECO:0007669"/>
    <property type="project" value="UniProtKB-KW"/>
</dbReference>
<dbReference type="FunFam" id="1.10.630.10:FF:000158">
    <property type="entry name" value="Cytochrome P450, putative (Eurofung)"/>
    <property type="match status" value="1"/>
</dbReference>
<feature type="region of interest" description="Disordered" evidence="14">
    <location>
        <begin position="498"/>
        <end position="519"/>
    </location>
</feature>
<dbReference type="GO" id="GO:0020037">
    <property type="term" value="F:heme binding"/>
    <property type="evidence" value="ECO:0007669"/>
    <property type="project" value="InterPro"/>
</dbReference>
<dbReference type="GO" id="GO:0005506">
    <property type="term" value="F:iron ion binding"/>
    <property type="evidence" value="ECO:0007669"/>
    <property type="project" value="InterPro"/>
</dbReference>
<evidence type="ECO:0000256" key="1">
    <source>
        <dbReference type="ARBA" id="ARBA00001971"/>
    </source>
</evidence>
<protein>
    <recommendedName>
        <fullName evidence="15">Xylanolytic transcriptional activator regulatory domain-containing protein</fullName>
    </recommendedName>
</protein>
<dbReference type="EMBL" id="CAAKMV010000189">
    <property type="protein sequence ID" value="VIO64030.1"/>
    <property type="molecule type" value="Genomic_DNA"/>
</dbReference>
<evidence type="ECO:0000256" key="5">
    <source>
        <dbReference type="ARBA" id="ARBA00022692"/>
    </source>
</evidence>
<reference evidence="17" key="1">
    <citation type="submission" date="2019-04" db="EMBL/GenBank/DDBJ databases">
        <authorList>
            <person name="Melise S."/>
            <person name="Noan J."/>
            <person name="Okalmin O."/>
        </authorList>
    </citation>
    <scope>NUCLEOTIDE SEQUENCE</scope>
    <source>
        <strain evidence="17">FN9</strain>
    </source>
</reference>
<dbReference type="Gene3D" id="1.10.630.10">
    <property type="entry name" value="Cytochrome P450"/>
    <property type="match status" value="1"/>
</dbReference>
<dbReference type="Pfam" id="PF04082">
    <property type="entry name" value="Fungal_trans"/>
    <property type="match status" value="1"/>
</dbReference>
<dbReference type="InterPro" id="IPR007219">
    <property type="entry name" value="XnlR_reg_dom"/>
</dbReference>
<comment type="cofactor">
    <cofactor evidence="1 13">
        <name>heme</name>
        <dbReference type="ChEBI" id="CHEBI:30413"/>
    </cofactor>
</comment>
<evidence type="ECO:0000313" key="16">
    <source>
        <dbReference type="EMBL" id="CAG2009457.1"/>
    </source>
</evidence>
<evidence type="ECO:0000259" key="15">
    <source>
        <dbReference type="Pfam" id="PF04082"/>
    </source>
</evidence>
<organism evidence="17">
    <name type="scientific">Gibberella zeae</name>
    <name type="common">Wheat head blight fungus</name>
    <name type="synonym">Fusarium graminearum</name>
    <dbReference type="NCBI Taxonomy" id="5518"/>
    <lineage>
        <taxon>Eukaryota</taxon>
        <taxon>Fungi</taxon>
        <taxon>Dikarya</taxon>
        <taxon>Ascomycota</taxon>
        <taxon>Pezizomycotina</taxon>
        <taxon>Sordariomycetes</taxon>
        <taxon>Hypocreomycetidae</taxon>
        <taxon>Hypocreales</taxon>
        <taxon>Nectriaceae</taxon>
        <taxon>Fusarium</taxon>
    </lineage>
</organism>
<evidence type="ECO:0000256" key="12">
    <source>
        <dbReference type="ARBA" id="ARBA00023242"/>
    </source>
</evidence>
<keyword evidence="9 13" id="KW-0408">Iron</keyword>
<gene>
    <name evidence="17" type="ORF">FUG_LOCUS561589</name>
    <name evidence="16" type="ORF">MDCFG202_LOCUS587492</name>
</gene>
<name>A0A4E9ENY4_GIBZA</name>
<evidence type="ECO:0000256" key="9">
    <source>
        <dbReference type="ARBA" id="ARBA00023004"/>
    </source>
</evidence>
<feature type="domain" description="Xylanolytic transcriptional activator regulatory" evidence="15">
    <location>
        <begin position="555"/>
        <end position="709"/>
    </location>
</feature>